<protein>
    <submittedName>
        <fullName evidence="2">Uncharacterized protein</fullName>
    </submittedName>
</protein>
<feature type="transmembrane region" description="Helical" evidence="1">
    <location>
        <begin position="18"/>
        <end position="36"/>
    </location>
</feature>
<keyword evidence="1" id="KW-1133">Transmembrane helix</keyword>
<evidence type="ECO:0000313" key="3">
    <source>
        <dbReference type="EMBL" id="KAK1734369.1"/>
    </source>
</evidence>
<sequence length="112" mass="11693">MAGAGGAQYMLFIGNADGAFIVLVLQSLAMTFCLTVDQNLMGHKNGTYTAARVSAVAKDHLLCNGVGIGEDGGSIPQQGFDGIKQMIQGENFILGMISSTGLAWVIALTYCM</sequence>
<reference evidence="2" key="1">
    <citation type="submission" date="2023-06" db="EMBL/GenBank/DDBJ databases">
        <title>Survivors Of The Sea: Transcriptome response of Skeletonema marinoi to long-term dormancy.</title>
        <authorList>
            <person name="Pinder M.I.M."/>
            <person name="Kourtchenko O."/>
            <person name="Robertson E.K."/>
            <person name="Larsson T."/>
            <person name="Maumus F."/>
            <person name="Osuna-Cruz C.M."/>
            <person name="Vancaester E."/>
            <person name="Stenow R."/>
            <person name="Vandepoele K."/>
            <person name="Ploug H."/>
            <person name="Bruchert V."/>
            <person name="Godhe A."/>
            <person name="Topel M."/>
        </authorList>
    </citation>
    <scope>NUCLEOTIDE SEQUENCE</scope>
    <source>
        <strain evidence="2">R05AC</strain>
    </source>
</reference>
<comment type="caution">
    <text evidence="2">The sequence shown here is derived from an EMBL/GenBank/DDBJ whole genome shotgun (WGS) entry which is preliminary data.</text>
</comment>
<name>A0AAD9D4T6_9STRA</name>
<evidence type="ECO:0000313" key="4">
    <source>
        <dbReference type="Proteomes" id="UP001224775"/>
    </source>
</evidence>
<proteinExistence type="predicted"/>
<dbReference type="EMBL" id="JATAAI010000042">
    <property type="protein sequence ID" value="KAK1734066.1"/>
    <property type="molecule type" value="Genomic_DNA"/>
</dbReference>
<dbReference type="AlphaFoldDB" id="A0AAD9D4T6"/>
<dbReference type="EMBL" id="JATAAI010000039">
    <property type="protein sequence ID" value="KAK1734369.1"/>
    <property type="molecule type" value="Genomic_DNA"/>
</dbReference>
<gene>
    <name evidence="3" type="ORF">QTG54_014876</name>
    <name evidence="2" type="ORF">QTG54_015324</name>
</gene>
<evidence type="ECO:0000256" key="1">
    <source>
        <dbReference type="SAM" id="Phobius"/>
    </source>
</evidence>
<keyword evidence="4" id="KW-1185">Reference proteome</keyword>
<feature type="transmembrane region" description="Helical" evidence="1">
    <location>
        <begin position="92"/>
        <end position="110"/>
    </location>
</feature>
<evidence type="ECO:0000313" key="2">
    <source>
        <dbReference type="EMBL" id="KAK1734066.1"/>
    </source>
</evidence>
<keyword evidence="1" id="KW-0812">Transmembrane</keyword>
<dbReference type="Proteomes" id="UP001224775">
    <property type="component" value="Unassembled WGS sequence"/>
</dbReference>
<keyword evidence="1" id="KW-0472">Membrane</keyword>
<organism evidence="2 4">
    <name type="scientific">Skeletonema marinoi</name>
    <dbReference type="NCBI Taxonomy" id="267567"/>
    <lineage>
        <taxon>Eukaryota</taxon>
        <taxon>Sar</taxon>
        <taxon>Stramenopiles</taxon>
        <taxon>Ochrophyta</taxon>
        <taxon>Bacillariophyta</taxon>
        <taxon>Coscinodiscophyceae</taxon>
        <taxon>Thalassiosirophycidae</taxon>
        <taxon>Thalassiosirales</taxon>
        <taxon>Skeletonemataceae</taxon>
        <taxon>Skeletonema</taxon>
        <taxon>Skeletonema marinoi-dohrnii complex</taxon>
    </lineage>
</organism>
<accession>A0AAD9D4T6</accession>